<accession>A0ABV3IQ02</accession>
<dbReference type="RefSeq" id="WP_359094551.1">
    <property type="nucleotide sequence ID" value="NZ_JBEZGT010000002.1"/>
</dbReference>
<comment type="caution">
    <text evidence="3">The sequence shown here is derived from an EMBL/GenBank/DDBJ whole genome shotgun (WGS) entry which is preliminary data.</text>
</comment>
<proteinExistence type="predicted"/>
<reference evidence="3 4" key="1">
    <citation type="submission" date="2024-06" db="EMBL/GenBank/DDBJ databases">
        <title>The Natural Products Discovery Center: Release of the First 8490 Sequenced Strains for Exploring Actinobacteria Biosynthetic Diversity.</title>
        <authorList>
            <person name="Kalkreuter E."/>
            <person name="Kautsar S.A."/>
            <person name="Yang D."/>
            <person name="Bader C.D."/>
            <person name="Teijaro C.N."/>
            <person name="Fluegel L."/>
            <person name="Davis C.M."/>
            <person name="Simpson J.R."/>
            <person name="Lauterbach L."/>
            <person name="Steele A.D."/>
            <person name="Gui C."/>
            <person name="Meng S."/>
            <person name="Li G."/>
            <person name="Viehrig K."/>
            <person name="Ye F."/>
            <person name="Su P."/>
            <person name="Kiefer A.F."/>
            <person name="Nichols A."/>
            <person name="Cepeda A.J."/>
            <person name="Yan W."/>
            <person name="Fan B."/>
            <person name="Jiang Y."/>
            <person name="Adhikari A."/>
            <person name="Zheng C.-J."/>
            <person name="Schuster L."/>
            <person name="Cowan T.M."/>
            <person name="Smanski M.J."/>
            <person name="Chevrette M.G."/>
            <person name="De Carvalho L.P.S."/>
            <person name="Shen B."/>
        </authorList>
    </citation>
    <scope>NUCLEOTIDE SEQUENCE [LARGE SCALE GENOMIC DNA]</scope>
    <source>
        <strain evidence="3 4">NPDC053791</strain>
    </source>
</reference>
<evidence type="ECO:0000313" key="4">
    <source>
        <dbReference type="Proteomes" id="UP001552479"/>
    </source>
</evidence>
<name>A0ABV3IQ02_9ACTN</name>
<keyword evidence="2" id="KW-0472">Membrane</keyword>
<dbReference type="Proteomes" id="UP001552479">
    <property type="component" value="Unassembled WGS sequence"/>
</dbReference>
<feature type="region of interest" description="Disordered" evidence="1">
    <location>
        <begin position="47"/>
        <end position="72"/>
    </location>
</feature>
<evidence type="ECO:0008006" key="5">
    <source>
        <dbReference type="Google" id="ProtNLM"/>
    </source>
</evidence>
<dbReference type="EMBL" id="JBFASG010000005">
    <property type="protein sequence ID" value="MEV4922598.1"/>
    <property type="molecule type" value="Genomic_DNA"/>
</dbReference>
<keyword evidence="2" id="KW-1133">Transmembrane helix</keyword>
<evidence type="ECO:0000313" key="3">
    <source>
        <dbReference type="EMBL" id="MEV4922598.1"/>
    </source>
</evidence>
<evidence type="ECO:0000256" key="1">
    <source>
        <dbReference type="SAM" id="MobiDB-lite"/>
    </source>
</evidence>
<keyword evidence="2" id="KW-0812">Transmembrane</keyword>
<organism evidence="3 4">
    <name type="scientific">Streptomyces roseoverticillatus</name>
    <dbReference type="NCBI Taxonomy" id="66429"/>
    <lineage>
        <taxon>Bacteria</taxon>
        <taxon>Bacillati</taxon>
        <taxon>Actinomycetota</taxon>
        <taxon>Actinomycetes</taxon>
        <taxon>Kitasatosporales</taxon>
        <taxon>Streptomycetaceae</taxon>
        <taxon>Streptomyces</taxon>
    </lineage>
</organism>
<keyword evidence="4" id="KW-1185">Reference proteome</keyword>
<sequence length="72" mass="7429">MTDHTCCCRHAGCACTKPPVRDERGKRGGGWIALAVAVLLGWGLLNGGQEHDDPHGGPVRRPSPGISASGGQ</sequence>
<protein>
    <recommendedName>
        <fullName evidence="5">Class F sortase</fullName>
    </recommendedName>
</protein>
<gene>
    <name evidence="3" type="ORF">AB0L03_07040</name>
</gene>
<feature type="transmembrane region" description="Helical" evidence="2">
    <location>
        <begin position="28"/>
        <end position="45"/>
    </location>
</feature>
<evidence type="ECO:0000256" key="2">
    <source>
        <dbReference type="SAM" id="Phobius"/>
    </source>
</evidence>